<reference evidence="2" key="1">
    <citation type="journal article" date="2023" name="Nat. Plants">
        <title>Single-cell RNA sequencing provides a high-resolution roadmap for understanding the multicellular compartmentation of specialized metabolism.</title>
        <authorList>
            <person name="Sun S."/>
            <person name="Shen X."/>
            <person name="Li Y."/>
            <person name="Li Y."/>
            <person name="Wang S."/>
            <person name="Li R."/>
            <person name="Zhang H."/>
            <person name="Shen G."/>
            <person name="Guo B."/>
            <person name="Wei J."/>
            <person name="Xu J."/>
            <person name="St-Pierre B."/>
            <person name="Chen S."/>
            <person name="Sun C."/>
        </authorList>
    </citation>
    <scope>NUCLEOTIDE SEQUENCE [LARGE SCALE GENOMIC DNA]</scope>
</reference>
<dbReference type="Proteomes" id="UP001060085">
    <property type="component" value="Linkage Group LG01"/>
</dbReference>
<evidence type="ECO:0000313" key="1">
    <source>
        <dbReference type="EMBL" id="KAI5682354.1"/>
    </source>
</evidence>
<keyword evidence="2" id="KW-1185">Reference proteome</keyword>
<sequence>MSDQRTARATILSFILPLKSLPAASVFPSPTTNDHSLLLAHDRRCRWRWLRGKKKEDLKGFVDEGVYQIENLKEDGWITDITYDDEHRMHNMWLFYT</sequence>
<gene>
    <name evidence="1" type="ORF">M9H77_03582</name>
</gene>
<dbReference type="EMBL" id="CM044701">
    <property type="protein sequence ID" value="KAI5682354.1"/>
    <property type="molecule type" value="Genomic_DNA"/>
</dbReference>
<accession>A0ACC0CBN3</accession>
<proteinExistence type="predicted"/>
<comment type="caution">
    <text evidence="1">The sequence shown here is derived from an EMBL/GenBank/DDBJ whole genome shotgun (WGS) entry which is preliminary data.</text>
</comment>
<name>A0ACC0CBN3_CATRO</name>
<evidence type="ECO:0000313" key="2">
    <source>
        <dbReference type="Proteomes" id="UP001060085"/>
    </source>
</evidence>
<organism evidence="1 2">
    <name type="scientific">Catharanthus roseus</name>
    <name type="common">Madagascar periwinkle</name>
    <name type="synonym">Vinca rosea</name>
    <dbReference type="NCBI Taxonomy" id="4058"/>
    <lineage>
        <taxon>Eukaryota</taxon>
        <taxon>Viridiplantae</taxon>
        <taxon>Streptophyta</taxon>
        <taxon>Embryophyta</taxon>
        <taxon>Tracheophyta</taxon>
        <taxon>Spermatophyta</taxon>
        <taxon>Magnoliopsida</taxon>
        <taxon>eudicotyledons</taxon>
        <taxon>Gunneridae</taxon>
        <taxon>Pentapetalae</taxon>
        <taxon>asterids</taxon>
        <taxon>lamiids</taxon>
        <taxon>Gentianales</taxon>
        <taxon>Apocynaceae</taxon>
        <taxon>Rauvolfioideae</taxon>
        <taxon>Vinceae</taxon>
        <taxon>Catharanthinae</taxon>
        <taxon>Catharanthus</taxon>
    </lineage>
</organism>
<protein>
    <submittedName>
        <fullName evidence="1">Uncharacterized protein</fullName>
    </submittedName>
</protein>